<protein>
    <recommendedName>
        <fullName evidence="10">Nephrin/kirre</fullName>
    </recommendedName>
</protein>
<dbReference type="InterPro" id="IPR013151">
    <property type="entry name" value="Immunoglobulin_dom"/>
</dbReference>
<sequence>MDIRERGYKNAERWSDDRVFGPRAYFMPEKQPAHLLVDNIKSADEGVYRCRVDFKFAQTRNSKVILSVIIPPQKLIITDEVGKVRTTVVGPYAEGASLALTCSVHGAKPAPEVTWLKGNQIVNEKIFTSNLDVVSLPISLEKLSRSDLHAELTCKASNNNRTNLSAVVQLDMNFRPLNVEILEPNQSFVAGRKYELICRSWGSRPPARVTWWNEGRRLDKTKDTTSSDGNTTNSILHFVPNKDDAGKYLCCKAENTQVSQDILETGWKLQINYLPETRIVLGASLKADAIKEGADVYFDCIVNALPASFRVEWKLNGRLLHHNIGHGIIISNHSLVLQKVNRNSAGNYTCIAYNAEGTGESNAFDLNVLYTPTCKSNQTRVYGVAKLEKVNISCEVEANPSDVVFKWSFNNSQESFDIGSTYIVKSGTTSTVSHTPHTEMDYGTLMCSASNKVGHQRLPCVFHIIAAGKPDRVSNCTAENVTATSFYLKCLEGYNGGMPQTFYSEIELKSITEANISSAVSRFHVRGLRPNTRYLVSVYAANIKGRSEPYMVEITTLKNFEHIFSFKEVEQPREKFQLNTTMTIIAGVVFSLILLACIVATAIQLYCSRIENQHRKNSRYSNESVVESDEKSSDDIVNKVILNNRNITIVDNDEKDPDIIPQSTFDVVENDNCAHQQLYVSTIEAKVPVARDFYIDNTMANYPSYCTLRNDVGWKSYQVSKDTNIPTKVLKEDQQFIIRTLPRKNSALVCSPSVSWDNYATYSARSARTASPICSMQDQQPPVVADSVGTSKHESAV</sequence>
<keyword evidence="9" id="KW-1185">Reference proteome</keyword>
<dbReference type="Pfam" id="PF08205">
    <property type="entry name" value="C2-set_2"/>
    <property type="match status" value="1"/>
</dbReference>
<name>A0AAN9T8K6_9HEMI</name>
<dbReference type="SMART" id="SM00408">
    <property type="entry name" value="IGc2"/>
    <property type="match status" value="4"/>
</dbReference>
<dbReference type="PANTHER" id="PTHR23278:SF25">
    <property type="entry name" value="GH14967P"/>
    <property type="match status" value="1"/>
</dbReference>
<dbReference type="SMART" id="SM00409">
    <property type="entry name" value="IG"/>
    <property type="match status" value="4"/>
</dbReference>
<evidence type="ECO:0000313" key="8">
    <source>
        <dbReference type="EMBL" id="KAK7578120.1"/>
    </source>
</evidence>
<dbReference type="InterPro" id="IPR007110">
    <property type="entry name" value="Ig-like_dom"/>
</dbReference>
<comment type="subcellular location">
    <subcellularLocation>
        <location evidence="1">Membrane</location>
        <topology evidence="1">Single-pass membrane protein</topology>
    </subcellularLocation>
</comment>
<accession>A0AAN9T8K6</accession>
<dbReference type="EMBL" id="JBBCAQ010000035">
    <property type="protein sequence ID" value="KAK7578120.1"/>
    <property type="molecule type" value="Genomic_DNA"/>
</dbReference>
<gene>
    <name evidence="8" type="ORF">V9T40_010325</name>
</gene>
<feature type="region of interest" description="Disordered" evidence="4">
    <location>
        <begin position="776"/>
        <end position="797"/>
    </location>
</feature>
<dbReference type="CDD" id="cd00063">
    <property type="entry name" value="FN3"/>
    <property type="match status" value="1"/>
</dbReference>
<dbReference type="Pfam" id="PF00041">
    <property type="entry name" value="fn3"/>
    <property type="match status" value="1"/>
</dbReference>
<dbReference type="InterPro" id="IPR036179">
    <property type="entry name" value="Ig-like_dom_sf"/>
</dbReference>
<evidence type="ECO:0000259" key="7">
    <source>
        <dbReference type="PROSITE" id="PS50853"/>
    </source>
</evidence>
<dbReference type="GO" id="GO:0016020">
    <property type="term" value="C:membrane"/>
    <property type="evidence" value="ECO:0007669"/>
    <property type="project" value="UniProtKB-SubCell"/>
</dbReference>
<organism evidence="8 9">
    <name type="scientific">Parthenolecanium corni</name>
    <dbReference type="NCBI Taxonomy" id="536013"/>
    <lineage>
        <taxon>Eukaryota</taxon>
        <taxon>Metazoa</taxon>
        <taxon>Ecdysozoa</taxon>
        <taxon>Arthropoda</taxon>
        <taxon>Hexapoda</taxon>
        <taxon>Insecta</taxon>
        <taxon>Pterygota</taxon>
        <taxon>Neoptera</taxon>
        <taxon>Paraneoptera</taxon>
        <taxon>Hemiptera</taxon>
        <taxon>Sternorrhyncha</taxon>
        <taxon>Coccoidea</taxon>
        <taxon>Coccidae</taxon>
        <taxon>Parthenolecanium</taxon>
    </lineage>
</organism>
<feature type="domain" description="Ig-like" evidence="6">
    <location>
        <begin position="72"/>
        <end position="165"/>
    </location>
</feature>
<dbReference type="PROSITE" id="PS50835">
    <property type="entry name" value="IG_LIKE"/>
    <property type="match status" value="4"/>
</dbReference>
<dbReference type="Pfam" id="PF00047">
    <property type="entry name" value="ig"/>
    <property type="match status" value="2"/>
</dbReference>
<comment type="caution">
    <text evidence="8">The sequence shown here is derived from an EMBL/GenBank/DDBJ whole genome shotgun (WGS) entry which is preliminary data.</text>
</comment>
<dbReference type="SMART" id="SM00060">
    <property type="entry name" value="FN3"/>
    <property type="match status" value="1"/>
</dbReference>
<dbReference type="InterPro" id="IPR036116">
    <property type="entry name" value="FN3_sf"/>
</dbReference>
<evidence type="ECO:0000313" key="9">
    <source>
        <dbReference type="Proteomes" id="UP001367676"/>
    </source>
</evidence>
<evidence type="ECO:0000256" key="2">
    <source>
        <dbReference type="ARBA" id="ARBA00023136"/>
    </source>
</evidence>
<evidence type="ECO:0000256" key="1">
    <source>
        <dbReference type="ARBA" id="ARBA00004167"/>
    </source>
</evidence>
<keyword evidence="3" id="KW-1015">Disulfide bond</keyword>
<evidence type="ECO:0000256" key="4">
    <source>
        <dbReference type="SAM" id="MobiDB-lite"/>
    </source>
</evidence>
<proteinExistence type="predicted"/>
<evidence type="ECO:0000256" key="3">
    <source>
        <dbReference type="ARBA" id="ARBA00023157"/>
    </source>
</evidence>
<feature type="domain" description="Ig-like" evidence="6">
    <location>
        <begin position="176"/>
        <end position="250"/>
    </location>
</feature>
<dbReference type="InterPro" id="IPR003961">
    <property type="entry name" value="FN3_dom"/>
</dbReference>
<keyword evidence="5" id="KW-0812">Transmembrane</keyword>
<dbReference type="InterPro" id="IPR013783">
    <property type="entry name" value="Ig-like_fold"/>
</dbReference>
<keyword evidence="5" id="KW-1133">Transmembrane helix</keyword>
<dbReference type="Pfam" id="PF13927">
    <property type="entry name" value="Ig_3"/>
    <property type="match status" value="1"/>
</dbReference>
<evidence type="ECO:0000256" key="5">
    <source>
        <dbReference type="SAM" id="Phobius"/>
    </source>
</evidence>
<reference evidence="8 9" key="1">
    <citation type="submission" date="2024-03" db="EMBL/GenBank/DDBJ databases">
        <title>Adaptation during the transition from Ophiocordyceps entomopathogen to insect associate is accompanied by gene loss and intensified selection.</title>
        <authorList>
            <person name="Ward C.M."/>
            <person name="Onetto C.A."/>
            <person name="Borneman A.R."/>
        </authorList>
    </citation>
    <scope>NUCLEOTIDE SEQUENCE [LARGE SCALE GENOMIC DNA]</scope>
    <source>
        <strain evidence="8">AWRI1</strain>
        <tissue evidence="8">Single Adult Female</tissue>
    </source>
</reference>
<feature type="domain" description="Ig-like" evidence="6">
    <location>
        <begin position="275"/>
        <end position="367"/>
    </location>
</feature>
<feature type="domain" description="Fibronectin type-III" evidence="7">
    <location>
        <begin position="472"/>
        <end position="560"/>
    </location>
</feature>
<feature type="transmembrane region" description="Helical" evidence="5">
    <location>
        <begin position="584"/>
        <end position="607"/>
    </location>
</feature>
<dbReference type="PROSITE" id="PS50853">
    <property type="entry name" value="FN3"/>
    <property type="match status" value="1"/>
</dbReference>
<dbReference type="SUPFAM" id="SSF49265">
    <property type="entry name" value="Fibronectin type III"/>
    <property type="match status" value="1"/>
</dbReference>
<dbReference type="PANTHER" id="PTHR23278">
    <property type="entry name" value="SIDESTEP PROTEIN"/>
    <property type="match status" value="1"/>
</dbReference>
<dbReference type="AlphaFoldDB" id="A0AAN9T8K6"/>
<evidence type="ECO:0000259" key="6">
    <source>
        <dbReference type="PROSITE" id="PS50835"/>
    </source>
</evidence>
<dbReference type="Gene3D" id="2.60.40.10">
    <property type="entry name" value="Immunoglobulins"/>
    <property type="match status" value="6"/>
</dbReference>
<dbReference type="InterPro" id="IPR013162">
    <property type="entry name" value="CD80_C2-set"/>
</dbReference>
<feature type="domain" description="Ig-like" evidence="6">
    <location>
        <begin position="372"/>
        <end position="451"/>
    </location>
</feature>
<evidence type="ECO:0008006" key="10">
    <source>
        <dbReference type="Google" id="ProtNLM"/>
    </source>
</evidence>
<dbReference type="SUPFAM" id="SSF48726">
    <property type="entry name" value="Immunoglobulin"/>
    <property type="match status" value="4"/>
</dbReference>
<dbReference type="InterPro" id="IPR003599">
    <property type="entry name" value="Ig_sub"/>
</dbReference>
<dbReference type="InterPro" id="IPR003598">
    <property type="entry name" value="Ig_sub2"/>
</dbReference>
<dbReference type="Proteomes" id="UP001367676">
    <property type="component" value="Unassembled WGS sequence"/>
</dbReference>
<keyword evidence="2 5" id="KW-0472">Membrane</keyword>